<gene>
    <name evidence="1" type="ORF">CLV73_2180</name>
</gene>
<reference evidence="1 2" key="1">
    <citation type="submission" date="2017-11" db="EMBL/GenBank/DDBJ databases">
        <title>Genomic Encyclopedia of Archaeal and Bacterial Type Strains, Phase II (KMG-II): From Individual Species to Whole Genera.</title>
        <authorList>
            <person name="Goeker M."/>
        </authorList>
    </citation>
    <scope>NUCLEOTIDE SEQUENCE [LARGE SCALE GENOMIC DNA]</scope>
    <source>
        <strain evidence="1 2">DSM 27617</strain>
    </source>
</reference>
<evidence type="ECO:0000313" key="2">
    <source>
        <dbReference type="Proteomes" id="UP000228740"/>
    </source>
</evidence>
<name>A0A2M9CBE0_9FLAO</name>
<proteinExistence type="predicted"/>
<keyword evidence="2" id="KW-1185">Reference proteome</keyword>
<comment type="caution">
    <text evidence="1">The sequence shown here is derived from an EMBL/GenBank/DDBJ whole genome shotgun (WGS) entry which is preliminary data.</text>
</comment>
<dbReference type="OrthoDB" id="1151192at2"/>
<evidence type="ECO:0008006" key="3">
    <source>
        <dbReference type="Google" id="ProtNLM"/>
    </source>
</evidence>
<dbReference type="EMBL" id="PGFD01000001">
    <property type="protein sequence ID" value="PJJ68145.1"/>
    <property type="molecule type" value="Genomic_DNA"/>
</dbReference>
<sequence>MKQLFLTAAVATFVVNCSNSDDISSTSQQNNPVTTQYFHPPTWIQGSWKVGNTSYYKFTNDDFIYVMNGTSYKAILTQTASNGQTAKVDETITDTDYNFTITAGASSGTYKFKKISTSQIQWLNGVNNNILDKE</sequence>
<accession>A0A2M9CBE0</accession>
<dbReference type="Proteomes" id="UP000228740">
    <property type="component" value="Unassembled WGS sequence"/>
</dbReference>
<evidence type="ECO:0000313" key="1">
    <source>
        <dbReference type="EMBL" id="PJJ68145.1"/>
    </source>
</evidence>
<organism evidence="1 2">
    <name type="scientific">Chryseobacterium geocarposphaerae</name>
    <dbReference type="NCBI Taxonomy" id="1416776"/>
    <lineage>
        <taxon>Bacteria</taxon>
        <taxon>Pseudomonadati</taxon>
        <taxon>Bacteroidota</taxon>
        <taxon>Flavobacteriia</taxon>
        <taxon>Flavobacteriales</taxon>
        <taxon>Weeksellaceae</taxon>
        <taxon>Chryseobacterium group</taxon>
        <taxon>Chryseobacterium</taxon>
    </lineage>
</organism>
<protein>
    <recommendedName>
        <fullName evidence="3">Lipocalin-like protein</fullName>
    </recommendedName>
</protein>
<dbReference type="RefSeq" id="WP_157798778.1">
    <property type="nucleotide sequence ID" value="NZ_PGFD01000001.1"/>
</dbReference>
<dbReference type="AlphaFoldDB" id="A0A2M9CBE0"/>